<dbReference type="Proteomes" id="UP000233837">
    <property type="component" value="Unassembled WGS sequence"/>
</dbReference>
<evidence type="ECO:0000313" key="2">
    <source>
        <dbReference type="Proteomes" id="UP000233837"/>
    </source>
</evidence>
<protein>
    <submittedName>
        <fullName evidence="1">Uncharacterized protein</fullName>
    </submittedName>
</protein>
<organism evidence="1 2">
    <name type="scientific">Dendrobium catenatum</name>
    <dbReference type="NCBI Taxonomy" id="906689"/>
    <lineage>
        <taxon>Eukaryota</taxon>
        <taxon>Viridiplantae</taxon>
        <taxon>Streptophyta</taxon>
        <taxon>Embryophyta</taxon>
        <taxon>Tracheophyta</taxon>
        <taxon>Spermatophyta</taxon>
        <taxon>Magnoliopsida</taxon>
        <taxon>Liliopsida</taxon>
        <taxon>Asparagales</taxon>
        <taxon>Orchidaceae</taxon>
        <taxon>Epidendroideae</taxon>
        <taxon>Malaxideae</taxon>
        <taxon>Dendrobiinae</taxon>
        <taxon>Dendrobium</taxon>
    </lineage>
</organism>
<accession>A0A2I0VA93</accession>
<dbReference type="AlphaFoldDB" id="A0A2I0VA93"/>
<gene>
    <name evidence="1" type="ORF">MA16_Dca028095</name>
</gene>
<keyword evidence="2" id="KW-1185">Reference proteome</keyword>
<sequence length="52" mass="6005">MVIPMNWICLLELKAVEVRRFAAIGRKHGLKMVWPAGVKKRIMGILMAVLWE</sequence>
<reference evidence="1 2" key="1">
    <citation type="journal article" date="2016" name="Sci. Rep.">
        <title>The Dendrobium catenatum Lindl. genome sequence provides insights into polysaccharide synthase, floral development and adaptive evolution.</title>
        <authorList>
            <person name="Zhang G.Q."/>
            <person name="Xu Q."/>
            <person name="Bian C."/>
            <person name="Tsai W.C."/>
            <person name="Yeh C.M."/>
            <person name="Liu K.W."/>
            <person name="Yoshida K."/>
            <person name="Zhang L.S."/>
            <person name="Chang S.B."/>
            <person name="Chen F."/>
            <person name="Shi Y."/>
            <person name="Su Y.Y."/>
            <person name="Zhang Y.Q."/>
            <person name="Chen L.J."/>
            <person name="Yin Y."/>
            <person name="Lin M."/>
            <person name="Huang H."/>
            <person name="Deng H."/>
            <person name="Wang Z.W."/>
            <person name="Zhu S.L."/>
            <person name="Zhao X."/>
            <person name="Deng C."/>
            <person name="Niu S.C."/>
            <person name="Huang J."/>
            <person name="Wang M."/>
            <person name="Liu G.H."/>
            <person name="Yang H.J."/>
            <person name="Xiao X.J."/>
            <person name="Hsiao Y.Y."/>
            <person name="Wu W.L."/>
            <person name="Chen Y.Y."/>
            <person name="Mitsuda N."/>
            <person name="Ohme-Takagi M."/>
            <person name="Luo Y.B."/>
            <person name="Van de Peer Y."/>
            <person name="Liu Z.J."/>
        </authorList>
    </citation>
    <scope>NUCLEOTIDE SEQUENCE [LARGE SCALE GENOMIC DNA]</scope>
    <source>
        <tissue evidence="1">The whole plant</tissue>
    </source>
</reference>
<reference evidence="1 2" key="2">
    <citation type="journal article" date="2017" name="Nature">
        <title>The Apostasia genome and the evolution of orchids.</title>
        <authorList>
            <person name="Zhang G.Q."/>
            <person name="Liu K.W."/>
            <person name="Li Z."/>
            <person name="Lohaus R."/>
            <person name="Hsiao Y.Y."/>
            <person name="Niu S.C."/>
            <person name="Wang J.Y."/>
            <person name="Lin Y.C."/>
            <person name="Xu Q."/>
            <person name="Chen L.J."/>
            <person name="Yoshida K."/>
            <person name="Fujiwara S."/>
            <person name="Wang Z.W."/>
            <person name="Zhang Y.Q."/>
            <person name="Mitsuda N."/>
            <person name="Wang M."/>
            <person name="Liu G.H."/>
            <person name="Pecoraro L."/>
            <person name="Huang H.X."/>
            <person name="Xiao X.J."/>
            <person name="Lin M."/>
            <person name="Wu X.Y."/>
            <person name="Wu W.L."/>
            <person name="Chen Y.Y."/>
            <person name="Chang S.B."/>
            <person name="Sakamoto S."/>
            <person name="Ohme-Takagi M."/>
            <person name="Yagi M."/>
            <person name="Zeng S.J."/>
            <person name="Shen C.Y."/>
            <person name="Yeh C.M."/>
            <person name="Luo Y.B."/>
            <person name="Tsai W.C."/>
            <person name="Van de Peer Y."/>
            <person name="Liu Z.J."/>
        </authorList>
    </citation>
    <scope>NUCLEOTIDE SEQUENCE [LARGE SCALE GENOMIC DNA]</scope>
    <source>
        <tissue evidence="1">The whole plant</tissue>
    </source>
</reference>
<evidence type="ECO:0000313" key="1">
    <source>
        <dbReference type="EMBL" id="PKU60331.1"/>
    </source>
</evidence>
<name>A0A2I0VA93_9ASPA</name>
<proteinExistence type="predicted"/>
<dbReference type="EMBL" id="KZ505162">
    <property type="protein sequence ID" value="PKU60331.1"/>
    <property type="molecule type" value="Genomic_DNA"/>
</dbReference>